<dbReference type="GO" id="GO:0005886">
    <property type="term" value="C:plasma membrane"/>
    <property type="evidence" value="ECO:0007669"/>
    <property type="project" value="UniProtKB-SubCell"/>
</dbReference>
<feature type="chain" id="PRO_5015162098" description="non-specific serine/threonine protein kinase" evidence="26">
    <location>
        <begin position="25"/>
        <end position="1107"/>
    </location>
</feature>
<evidence type="ECO:0000259" key="27">
    <source>
        <dbReference type="PROSITE" id="PS50011"/>
    </source>
</evidence>
<evidence type="ECO:0000256" key="25">
    <source>
        <dbReference type="SAM" id="Phobius"/>
    </source>
</evidence>
<comment type="similarity">
    <text evidence="21">Belongs to the polygalacturonase-inhibiting protein family.</text>
</comment>
<evidence type="ECO:0000256" key="20">
    <source>
        <dbReference type="ARBA" id="ARBA00023180"/>
    </source>
</evidence>
<keyword evidence="11 25" id="KW-0812">Transmembrane</keyword>
<dbReference type="InterPro" id="IPR013210">
    <property type="entry name" value="LRR_N_plant-typ"/>
</dbReference>
<evidence type="ECO:0000256" key="22">
    <source>
        <dbReference type="ARBA" id="ARBA00047899"/>
    </source>
</evidence>
<dbReference type="STRING" id="3476.A0A2P5AAH0"/>
<keyword evidence="7 28" id="KW-0723">Serine/threonine-protein kinase</keyword>
<dbReference type="Pfam" id="PF00560">
    <property type="entry name" value="LRR_1"/>
    <property type="match status" value="9"/>
</dbReference>
<dbReference type="Gene3D" id="3.30.200.20">
    <property type="entry name" value="Phosphorylase Kinase, domain 1"/>
    <property type="match status" value="1"/>
</dbReference>
<evidence type="ECO:0000256" key="8">
    <source>
        <dbReference type="ARBA" id="ARBA00022553"/>
    </source>
</evidence>
<keyword evidence="20" id="KW-0325">Glycoprotein</keyword>
<evidence type="ECO:0000256" key="10">
    <source>
        <dbReference type="ARBA" id="ARBA00022679"/>
    </source>
</evidence>
<name>A0A2P5AAH0_PARAD</name>
<dbReference type="PROSITE" id="PS00108">
    <property type="entry name" value="PROTEIN_KINASE_ST"/>
    <property type="match status" value="1"/>
</dbReference>
<keyword evidence="6" id="KW-0964">Secreted</keyword>
<dbReference type="PANTHER" id="PTHR27008">
    <property type="entry name" value="OS04G0122200 PROTEIN"/>
    <property type="match status" value="1"/>
</dbReference>
<dbReference type="Pfam" id="PF07714">
    <property type="entry name" value="PK_Tyr_Ser-Thr"/>
    <property type="match status" value="1"/>
</dbReference>
<dbReference type="Gene3D" id="3.80.10.10">
    <property type="entry name" value="Ribonuclease Inhibitor"/>
    <property type="match status" value="3"/>
</dbReference>
<dbReference type="InterPro" id="IPR001611">
    <property type="entry name" value="Leu-rich_rpt"/>
</dbReference>
<evidence type="ECO:0000256" key="24">
    <source>
        <dbReference type="PROSITE-ProRule" id="PRU10141"/>
    </source>
</evidence>
<dbReference type="AlphaFoldDB" id="A0A2P5AAH0"/>
<keyword evidence="15 28" id="KW-0418">Kinase</keyword>
<evidence type="ECO:0000256" key="13">
    <source>
        <dbReference type="ARBA" id="ARBA00022737"/>
    </source>
</evidence>
<evidence type="ECO:0000256" key="11">
    <source>
        <dbReference type="ARBA" id="ARBA00022692"/>
    </source>
</evidence>
<keyword evidence="5" id="KW-1003">Cell membrane</keyword>
<comment type="catalytic activity">
    <reaction evidence="22">
        <text>L-threonyl-[protein] + ATP = O-phospho-L-threonyl-[protein] + ADP + H(+)</text>
        <dbReference type="Rhea" id="RHEA:46608"/>
        <dbReference type="Rhea" id="RHEA-COMP:11060"/>
        <dbReference type="Rhea" id="RHEA-COMP:11605"/>
        <dbReference type="ChEBI" id="CHEBI:15378"/>
        <dbReference type="ChEBI" id="CHEBI:30013"/>
        <dbReference type="ChEBI" id="CHEBI:30616"/>
        <dbReference type="ChEBI" id="CHEBI:61977"/>
        <dbReference type="ChEBI" id="CHEBI:456216"/>
        <dbReference type="EC" id="2.7.11.1"/>
    </reaction>
</comment>
<evidence type="ECO:0000256" key="5">
    <source>
        <dbReference type="ARBA" id="ARBA00022475"/>
    </source>
</evidence>
<dbReference type="FunFam" id="3.80.10.10:FF:000400">
    <property type="entry name" value="Nuclear pore complex protein NUP107"/>
    <property type="match status" value="1"/>
</dbReference>
<dbReference type="InterPro" id="IPR051809">
    <property type="entry name" value="Plant_receptor-like_S/T_kinase"/>
</dbReference>
<dbReference type="InterPro" id="IPR017441">
    <property type="entry name" value="Protein_kinase_ATP_BS"/>
</dbReference>
<sequence>MERTRFLLLPSLFALLLMAECCYSIETNISRDKSALLALKTFIEDDPGNVLATSWSNTTTTPVCKWYGITCGARHHRVTVINLSKMGLIGTVPPHLGNISFLVTLRLSNNSFHGALPVELSRLRRLKLIDFGYNNLIGEIPAWLGSLPKLEYLLLNDNRFSGSIPSTIFNMSSLVMIYLSSNHLSGLPKAIGNSTTLKQLWLDYNNFEEIPQEIGNLQLEGLSLQNNALTGPIPLFVLNMSSLITLALIGNQLHGSLPDNICQNLPVIQGLYLTNNQLSGPIPSKLWQCRELISLSLGFNNLSGSIPRSIGNLTWITYIYLGFNNLTGTIPHEIGNLHNLESLLLPENNLNGPIPPTIFNISTMISMSFAFNQLSGDLPASTGLGVPNLQGLYASSNYLTGVIPESISNASMLTKLDMPSNFFSGFIPNTLGSLRNLQWISLGGNYLSIESTNSGVNILSTNFENLVVFYLSSNPLNATLPTSMGNLSSSLQVLDLSDSELRGNIPHDIANLSSLVDLNFSYNRLSGPIPNSMGRLQKLQRLHLSQNLLNQSIPLELCHLHSLAELFLSNNNLQGSIPMCLGNLSMSLRSLSAGSNKLTSTIPSTLWDLAYILHLDLSSNYLTGSLPEDIKNLKVVTDIDLTNNRLLGNIPSSIGGLQDLVHLSLANNNLVGSIPASFGNSFSMEWLDLSRNYLSGVIPKSLEKLLHLKYLNLSFNKLQGEIPTGGVLANFSSESFMSNAALCGAPRLKVPPCKNATGTANELVLRYILPSTLATILIIAVVAMLILRRKRNARLESTTMLSLQATPRVSYYELLRATSGFNESNLIGTGSFGSVYKGTLSDGRNVAVKVFNLQQEEAFKSFDVECQVLCNIRHRNLVKIITSCSNLDFKALVLEYMPLGSLEKWLYSNELCLNILQRLNIMIDVALALEYLHHSYSTPIIHCDLKPSNVLLDEDMVAHVADFGIARILSGGNSVAQTMTLATIGYMAPEYGLKGMVSRRGDVYSYGIMLMETFTRKKPTDGIFSGEMNIKQWIEKSIPHAITEVIDSNMLKTENEHYAIEKGCLSSVMELALACAATSPEERTNMKFVVATLNKIKRQFLKDVEVK</sequence>
<dbReference type="EC" id="2.7.11.1" evidence="4"/>
<evidence type="ECO:0000256" key="4">
    <source>
        <dbReference type="ARBA" id="ARBA00012513"/>
    </source>
</evidence>
<evidence type="ECO:0000256" key="9">
    <source>
        <dbReference type="ARBA" id="ARBA00022614"/>
    </source>
</evidence>
<organism evidence="28 29">
    <name type="scientific">Parasponia andersonii</name>
    <name type="common">Sponia andersonii</name>
    <dbReference type="NCBI Taxonomy" id="3476"/>
    <lineage>
        <taxon>Eukaryota</taxon>
        <taxon>Viridiplantae</taxon>
        <taxon>Streptophyta</taxon>
        <taxon>Embryophyta</taxon>
        <taxon>Tracheophyta</taxon>
        <taxon>Spermatophyta</taxon>
        <taxon>Magnoliopsida</taxon>
        <taxon>eudicotyledons</taxon>
        <taxon>Gunneridae</taxon>
        <taxon>Pentapetalae</taxon>
        <taxon>rosids</taxon>
        <taxon>fabids</taxon>
        <taxon>Rosales</taxon>
        <taxon>Cannabaceae</taxon>
        <taxon>Parasponia</taxon>
    </lineage>
</organism>
<dbReference type="Pfam" id="PF13855">
    <property type="entry name" value="LRR_8"/>
    <property type="match status" value="2"/>
</dbReference>
<dbReference type="GO" id="GO:0099402">
    <property type="term" value="P:plant organ development"/>
    <property type="evidence" value="ECO:0007669"/>
    <property type="project" value="UniProtKB-ARBA"/>
</dbReference>
<dbReference type="FunFam" id="3.80.10.10:FF:000095">
    <property type="entry name" value="LRR receptor-like serine/threonine-protein kinase GSO1"/>
    <property type="match status" value="1"/>
</dbReference>
<keyword evidence="8" id="KW-0597">Phosphoprotein</keyword>
<keyword evidence="6" id="KW-0134">Cell wall</keyword>
<keyword evidence="16 24" id="KW-0067">ATP-binding</keyword>
<feature type="binding site" evidence="24">
    <location>
        <position position="849"/>
    </location>
    <ligand>
        <name>ATP</name>
        <dbReference type="ChEBI" id="CHEBI:30616"/>
    </ligand>
</feature>
<dbReference type="SMART" id="SM00220">
    <property type="entry name" value="S_TKc"/>
    <property type="match status" value="1"/>
</dbReference>
<evidence type="ECO:0000256" key="18">
    <source>
        <dbReference type="ARBA" id="ARBA00023136"/>
    </source>
</evidence>
<evidence type="ECO:0000256" key="21">
    <source>
        <dbReference type="ARBA" id="ARBA00038043"/>
    </source>
</evidence>
<comment type="catalytic activity">
    <reaction evidence="23">
        <text>L-seryl-[protein] + ATP = O-phospho-L-seryl-[protein] + ADP + H(+)</text>
        <dbReference type="Rhea" id="RHEA:17989"/>
        <dbReference type="Rhea" id="RHEA-COMP:9863"/>
        <dbReference type="Rhea" id="RHEA-COMP:11604"/>
        <dbReference type="ChEBI" id="CHEBI:15378"/>
        <dbReference type="ChEBI" id="CHEBI:29999"/>
        <dbReference type="ChEBI" id="CHEBI:30616"/>
        <dbReference type="ChEBI" id="CHEBI:83421"/>
        <dbReference type="ChEBI" id="CHEBI:456216"/>
        <dbReference type="EC" id="2.7.11.1"/>
    </reaction>
</comment>
<dbReference type="Proteomes" id="UP000237105">
    <property type="component" value="Unassembled WGS sequence"/>
</dbReference>
<evidence type="ECO:0000256" key="23">
    <source>
        <dbReference type="ARBA" id="ARBA00048679"/>
    </source>
</evidence>
<dbReference type="InterPro" id="IPR003591">
    <property type="entry name" value="Leu-rich_rpt_typical-subtyp"/>
</dbReference>
<evidence type="ECO:0000256" key="6">
    <source>
        <dbReference type="ARBA" id="ARBA00022512"/>
    </source>
</evidence>
<feature type="transmembrane region" description="Helical" evidence="25">
    <location>
        <begin position="767"/>
        <end position="787"/>
    </location>
</feature>
<dbReference type="SMART" id="SM00369">
    <property type="entry name" value="LRR_TYP"/>
    <property type="match status" value="11"/>
</dbReference>
<evidence type="ECO:0000256" key="16">
    <source>
        <dbReference type="ARBA" id="ARBA00022840"/>
    </source>
</evidence>
<dbReference type="Pfam" id="PF08263">
    <property type="entry name" value="LRRNT_2"/>
    <property type="match status" value="1"/>
</dbReference>
<dbReference type="PANTHER" id="PTHR27008:SF585">
    <property type="entry name" value="PROTEIN KINASE DOMAIN-CONTAINING PROTEIN"/>
    <property type="match status" value="1"/>
</dbReference>
<evidence type="ECO:0000256" key="2">
    <source>
        <dbReference type="ARBA" id="ARBA00004191"/>
    </source>
</evidence>
<comment type="similarity">
    <text evidence="3">Belongs to the protein kinase superfamily. Ser/Thr protein kinase family.</text>
</comment>
<keyword evidence="17 25" id="KW-1133">Transmembrane helix</keyword>
<keyword evidence="9" id="KW-0433">Leucine-rich repeat</keyword>
<evidence type="ECO:0000313" key="28">
    <source>
        <dbReference type="EMBL" id="PON33531.1"/>
    </source>
</evidence>
<dbReference type="GO" id="GO:0009653">
    <property type="term" value="P:anatomical structure morphogenesis"/>
    <property type="evidence" value="ECO:0007669"/>
    <property type="project" value="UniProtKB-ARBA"/>
</dbReference>
<evidence type="ECO:0000256" key="7">
    <source>
        <dbReference type="ARBA" id="ARBA00022527"/>
    </source>
</evidence>
<evidence type="ECO:0000256" key="15">
    <source>
        <dbReference type="ARBA" id="ARBA00022777"/>
    </source>
</evidence>
<dbReference type="FunFam" id="1.10.510.10:FF:000358">
    <property type="entry name" value="Putative leucine-rich repeat receptor-like serine/threonine-protein kinase"/>
    <property type="match status" value="1"/>
</dbReference>
<evidence type="ECO:0000256" key="3">
    <source>
        <dbReference type="ARBA" id="ARBA00008684"/>
    </source>
</evidence>
<dbReference type="PROSITE" id="PS50011">
    <property type="entry name" value="PROTEIN_KINASE_DOM"/>
    <property type="match status" value="1"/>
</dbReference>
<keyword evidence="13" id="KW-0677">Repeat</keyword>
<evidence type="ECO:0000256" key="17">
    <source>
        <dbReference type="ARBA" id="ARBA00022989"/>
    </source>
</evidence>
<evidence type="ECO:0000256" key="1">
    <source>
        <dbReference type="ARBA" id="ARBA00004162"/>
    </source>
</evidence>
<dbReference type="SUPFAM" id="SSF56112">
    <property type="entry name" value="Protein kinase-like (PK-like)"/>
    <property type="match status" value="1"/>
</dbReference>
<proteinExistence type="inferred from homology"/>
<accession>A0A2P5AAH0</accession>
<keyword evidence="29" id="KW-1185">Reference proteome</keyword>
<dbReference type="OrthoDB" id="676979at2759"/>
<evidence type="ECO:0000256" key="19">
    <source>
        <dbReference type="ARBA" id="ARBA00023170"/>
    </source>
</evidence>
<dbReference type="Gene3D" id="1.10.510.10">
    <property type="entry name" value="Transferase(Phosphotransferase) domain 1"/>
    <property type="match status" value="1"/>
</dbReference>
<dbReference type="InterPro" id="IPR011009">
    <property type="entry name" value="Kinase-like_dom_sf"/>
</dbReference>
<evidence type="ECO:0000256" key="12">
    <source>
        <dbReference type="ARBA" id="ARBA00022729"/>
    </source>
</evidence>
<evidence type="ECO:0000313" key="29">
    <source>
        <dbReference type="Proteomes" id="UP000237105"/>
    </source>
</evidence>
<comment type="caution">
    <text evidence="28">The sequence shown here is derived from an EMBL/GenBank/DDBJ whole genome shotgun (WGS) entry which is preliminary data.</text>
</comment>
<feature type="signal peptide" evidence="26">
    <location>
        <begin position="1"/>
        <end position="24"/>
    </location>
</feature>
<keyword evidence="19" id="KW-0675">Receptor</keyword>
<protein>
    <recommendedName>
        <fullName evidence="4">non-specific serine/threonine protein kinase</fullName>
        <ecNumber evidence="4">2.7.11.1</ecNumber>
    </recommendedName>
</protein>
<evidence type="ECO:0000256" key="26">
    <source>
        <dbReference type="SAM" id="SignalP"/>
    </source>
</evidence>
<comment type="subcellular location">
    <subcellularLocation>
        <location evidence="1">Cell membrane</location>
        <topology evidence="1">Single-pass membrane protein</topology>
    </subcellularLocation>
    <subcellularLocation>
        <location evidence="2">Secreted</location>
        <location evidence="2">Cell wall</location>
    </subcellularLocation>
</comment>
<dbReference type="InterPro" id="IPR001245">
    <property type="entry name" value="Ser-Thr/Tyr_kinase_cat_dom"/>
</dbReference>
<evidence type="ECO:0000256" key="14">
    <source>
        <dbReference type="ARBA" id="ARBA00022741"/>
    </source>
</evidence>
<keyword evidence="18 25" id="KW-0472">Membrane</keyword>
<keyword evidence="14 24" id="KW-0547">Nucleotide-binding</keyword>
<dbReference type="FunFam" id="3.30.200.20:FF:000661">
    <property type="entry name" value="Serine-threonine protein kinase plant-type"/>
    <property type="match status" value="1"/>
</dbReference>
<dbReference type="SUPFAM" id="SSF52058">
    <property type="entry name" value="L domain-like"/>
    <property type="match status" value="3"/>
</dbReference>
<keyword evidence="12 26" id="KW-0732">Signal</keyword>
<dbReference type="GO" id="GO:0005524">
    <property type="term" value="F:ATP binding"/>
    <property type="evidence" value="ECO:0007669"/>
    <property type="project" value="UniProtKB-UniRule"/>
</dbReference>
<dbReference type="InterPro" id="IPR000719">
    <property type="entry name" value="Prot_kinase_dom"/>
</dbReference>
<gene>
    <name evidence="28" type="ORF">PanWU01x14_351960</name>
</gene>
<dbReference type="InterPro" id="IPR008271">
    <property type="entry name" value="Ser/Thr_kinase_AS"/>
</dbReference>
<keyword evidence="10" id="KW-0808">Transferase</keyword>
<dbReference type="GO" id="GO:0004674">
    <property type="term" value="F:protein serine/threonine kinase activity"/>
    <property type="evidence" value="ECO:0007669"/>
    <property type="project" value="UniProtKB-KW"/>
</dbReference>
<reference evidence="29" key="1">
    <citation type="submission" date="2016-06" db="EMBL/GenBank/DDBJ databases">
        <title>Parallel loss of symbiosis genes in relatives of nitrogen-fixing non-legume Parasponia.</title>
        <authorList>
            <person name="Van Velzen R."/>
            <person name="Holmer R."/>
            <person name="Bu F."/>
            <person name="Rutten L."/>
            <person name="Van Zeijl A."/>
            <person name="Liu W."/>
            <person name="Santuari L."/>
            <person name="Cao Q."/>
            <person name="Sharma T."/>
            <person name="Shen D."/>
            <person name="Roswanjaya Y."/>
            <person name="Wardhani T."/>
            <person name="Kalhor M.S."/>
            <person name="Jansen J."/>
            <person name="Van den Hoogen J."/>
            <person name="Gungor B."/>
            <person name="Hartog M."/>
            <person name="Hontelez J."/>
            <person name="Verver J."/>
            <person name="Yang W.-C."/>
            <person name="Schijlen E."/>
            <person name="Repin R."/>
            <person name="Schilthuizen M."/>
            <person name="Schranz E."/>
            <person name="Heidstra R."/>
            <person name="Miyata K."/>
            <person name="Fedorova E."/>
            <person name="Kohlen W."/>
            <person name="Bisseling T."/>
            <person name="Smit S."/>
            <person name="Geurts R."/>
        </authorList>
    </citation>
    <scope>NUCLEOTIDE SEQUENCE [LARGE SCALE GENOMIC DNA]</scope>
    <source>
        <strain evidence="29">cv. WU1-14</strain>
    </source>
</reference>
<dbReference type="PROSITE" id="PS00107">
    <property type="entry name" value="PROTEIN_KINASE_ATP"/>
    <property type="match status" value="1"/>
</dbReference>
<dbReference type="FunFam" id="3.80.10.10:FF:000317">
    <property type="entry name" value="Inactive leucine-rich repeat receptor-like protein kinase"/>
    <property type="match status" value="1"/>
</dbReference>
<feature type="domain" description="Protein kinase" evidence="27">
    <location>
        <begin position="821"/>
        <end position="1101"/>
    </location>
</feature>
<dbReference type="EMBL" id="JXTB01000721">
    <property type="protein sequence ID" value="PON33531.1"/>
    <property type="molecule type" value="Genomic_DNA"/>
</dbReference>
<dbReference type="InterPro" id="IPR032675">
    <property type="entry name" value="LRR_dom_sf"/>
</dbReference>